<proteinExistence type="inferred from homology"/>
<dbReference type="Pfam" id="PF00022">
    <property type="entry name" value="Actin"/>
    <property type="match status" value="1"/>
</dbReference>
<reference evidence="5 6" key="1">
    <citation type="journal article" date="2021" name="Elife">
        <title>Chloroplast acquisition without the gene transfer in kleptoplastic sea slugs, Plakobranchus ocellatus.</title>
        <authorList>
            <person name="Maeda T."/>
            <person name="Takahashi S."/>
            <person name="Yoshida T."/>
            <person name="Shimamura S."/>
            <person name="Takaki Y."/>
            <person name="Nagai Y."/>
            <person name="Toyoda A."/>
            <person name="Suzuki Y."/>
            <person name="Arimoto A."/>
            <person name="Ishii H."/>
            <person name="Satoh N."/>
            <person name="Nishiyama T."/>
            <person name="Hasebe M."/>
            <person name="Maruyama T."/>
            <person name="Minagawa J."/>
            <person name="Obokata J."/>
            <person name="Shigenobu S."/>
        </authorList>
    </citation>
    <scope>NUCLEOTIDE SEQUENCE [LARGE SCALE GENOMIC DNA]</scope>
</reference>
<evidence type="ECO:0000256" key="1">
    <source>
        <dbReference type="ARBA" id="ARBA00003520"/>
    </source>
</evidence>
<comment type="function">
    <text evidence="1">Actins are highly conserved proteins that are involved in various types of cell motility and are ubiquitously expressed in all eukaryotic cells.</text>
</comment>
<evidence type="ECO:0000256" key="4">
    <source>
        <dbReference type="RuleBase" id="RU000487"/>
    </source>
</evidence>
<dbReference type="Gene3D" id="3.90.640.10">
    <property type="entry name" value="Actin, Chain A, domain 4"/>
    <property type="match status" value="1"/>
</dbReference>
<protein>
    <recommendedName>
        <fullName evidence="3">Actin, cytoplasmic</fullName>
    </recommendedName>
</protein>
<evidence type="ECO:0000256" key="2">
    <source>
        <dbReference type="ARBA" id="ARBA00006752"/>
    </source>
</evidence>
<name>A0AAV3Z4Z3_9GAST</name>
<dbReference type="FunFam" id="3.30.420.40:FF:000058">
    <property type="entry name" value="Putative actin-related protein 5"/>
    <property type="match status" value="1"/>
</dbReference>
<gene>
    <name evidence="5" type="ORF">PoB_001614200</name>
</gene>
<dbReference type="PROSITE" id="PS00432">
    <property type="entry name" value="ACTINS_2"/>
    <property type="match status" value="1"/>
</dbReference>
<dbReference type="InterPro" id="IPR043129">
    <property type="entry name" value="ATPase_NBD"/>
</dbReference>
<dbReference type="AlphaFoldDB" id="A0AAV3Z4Z3"/>
<dbReference type="Proteomes" id="UP000735302">
    <property type="component" value="Unassembled WGS sequence"/>
</dbReference>
<evidence type="ECO:0000313" key="5">
    <source>
        <dbReference type="EMBL" id="GFN89636.1"/>
    </source>
</evidence>
<comment type="similarity">
    <text evidence="2 4">Belongs to the actin family.</text>
</comment>
<dbReference type="InterPro" id="IPR004001">
    <property type="entry name" value="Actin_CS"/>
</dbReference>
<evidence type="ECO:0000313" key="6">
    <source>
        <dbReference type="Proteomes" id="UP000735302"/>
    </source>
</evidence>
<sequence length="332" mass="37037">MFGMDQDTCYVGAEAESKRGVLKITHPIQKGIIDNWVDMEKVWRHTFYSELSVAPENCPVLLAEIPHNPEFHRQRIAQVMFETFHIPALCVVNQAVLSLYNTDSTTGIVLECGDGVCHSVPIHHGHAVPHAIARMGFAGNDISVYLRRLLIERGCTVISLSEKEIVRDIKEKLCYVALNFDQEMEAAAISASLEKKYELPDGQVITVGTERFRGPEILFKPSLVGMESEGIHELTKASIDKCDHDIRDGLYANIVLSGGSTKFPGMVERIQKEVSALAPPNTKVKVRDLHKPEYSAWLGGSKVASLPTYQNSWVSKQEYDEFGPSIVNKKCR</sequence>
<dbReference type="PRINTS" id="PR00190">
    <property type="entry name" value="ACTIN"/>
</dbReference>
<comment type="caution">
    <text evidence="5">The sequence shown here is derived from an EMBL/GenBank/DDBJ whole genome shotgun (WGS) entry which is preliminary data.</text>
</comment>
<dbReference type="FunFam" id="3.90.640.10:FF:000047">
    <property type="entry name" value="Actin, alpha skeletal muscle"/>
    <property type="match status" value="1"/>
</dbReference>
<evidence type="ECO:0000256" key="3">
    <source>
        <dbReference type="ARBA" id="ARBA00020098"/>
    </source>
</evidence>
<dbReference type="EMBL" id="BLXT01001944">
    <property type="protein sequence ID" value="GFN89636.1"/>
    <property type="molecule type" value="Genomic_DNA"/>
</dbReference>
<accession>A0AAV3Z4Z3</accession>
<dbReference type="InterPro" id="IPR004000">
    <property type="entry name" value="Actin"/>
</dbReference>
<organism evidence="5 6">
    <name type="scientific">Plakobranchus ocellatus</name>
    <dbReference type="NCBI Taxonomy" id="259542"/>
    <lineage>
        <taxon>Eukaryota</taxon>
        <taxon>Metazoa</taxon>
        <taxon>Spiralia</taxon>
        <taxon>Lophotrochozoa</taxon>
        <taxon>Mollusca</taxon>
        <taxon>Gastropoda</taxon>
        <taxon>Heterobranchia</taxon>
        <taxon>Euthyneura</taxon>
        <taxon>Panpulmonata</taxon>
        <taxon>Sacoglossa</taxon>
        <taxon>Placobranchoidea</taxon>
        <taxon>Plakobranchidae</taxon>
        <taxon>Plakobranchus</taxon>
    </lineage>
</organism>
<dbReference type="Gene3D" id="3.30.420.40">
    <property type="match status" value="2"/>
</dbReference>
<dbReference type="FunFam" id="3.30.420.40:FF:000050">
    <property type="entry name" value="Actin, alpha skeletal muscle"/>
    <property type="match status" value="1"/>
</dbReference>
<dbReference type="PANTHER" id="PTHR11937">
    <property type="entry name" value="ACTIN"/>
    <property type="match status" value="1"/>
</dbReference>
<dbReference type="SMART" id="SM00268">
    <property type="entry name" value="ACTIN"/>
    <property type="match status" value="1"/>
</dbReference>
<dbReference type="SUPFAM" id="SSF53067">
    <property type="entry name" value="Actin-like ATPase domain"/>
    <property type="match status" value="2"/>
</dbReference>
<keyword evidence="6" id="KW-1185">Reference proteome</keyword>